<dbReference type="SUPFAM" id="SSF54862">
    <property type="entry name" value="4Fe-4S ferredoxins"/>
    <property type="match status" value="1"/>
</dbReference>
<dbReference type="PANTHER" id="PTHR42897:SF1">
    <property type="entry name" value="2-OXOACID OXIDOREDUCTASE (FERREDOXIN)"/>
    <property type="match status" value="1"/>
</dbReference>
<dbReference type="InterPro" id="IPR011766">
    <property type="entry name" value="TPP_enzyme_TPP-bd"/>
</dbReference>
<dbReference type="AlphaFoldDB" id="Q5P0H3"/>
<dbReference type="Gene3D" id="3.40.50.970">
    <property type="match status" value="1"/>
</dbReference>
<feature type="domain" description="4Fe-4S ferredoxin-type" evidence="2">
    <location>
        <begin position="98"/>
        <end position="127"/>
    </location>
</feature>
<dbReference type="PROSITE" id="PS51379">
    <property type="entry name" value="4FE4S_FER_2"/>
    <property type="match status" value="3"/>
</dbReference>
<keyword evidence="1" id="KW-0560">Oxidoreductase</keyword>
<feature type="domain" description="4Fe-4S ferredoxin-type" evidence="2">
    <location>
        <begin position="65"/>
        <end position="96"/>
    </location>
</feature>
<dbReference type="InterPro" id="IPR029061">
    <property type="entry name" value="THDP-binding"/>
</dbReference>
<dbReference type="GO" id="GO:0016491">
    <property type="term" value="F:oxidoreductase activity"/>
    <property type="evidence" value="ECO:0007669"/>
    <property type="project" value="UniProtKB-KW"/>
</dbReference>
<dbReference type="OrthoDB" id="9794954at2"/>
<evidence type="ECO:0000313" key="4">
    <source>
        <dbReference type="Proteomes" id="UP000006552"/>
    </source>
</evidence>
<dbReference type="Pfam" id="PF02775">
    <property type="entry name" value="TPP_enzyme_C"/>
    <property type="match status" value="1"/>
</dbReference>
<dbReference type="InterPro" id="IPR051479">
    <property type="entry name" value="PorB-like"/>
</dbReference>
<dbReference type="Pfam" id="PF13247">
    <property type="entry name" value="Fer4_11"/>
    <property type="match status" value="1"/>
</dbReference>
<dbReference type="CDD" id="cd03376">
    <property type="entry name" value="TPP_PFOR_porB_like"/>
    <property type="match status" value="1"/>
</dbReference>
<accession>Q5P0H3</accession>
<dbReference type="EMBL" id="CR555306">
    <property type="protein sequence ID" value="CAI09191.1"/>
    <property type="molecule type" value="Genomic_DNA"/>
</dbReference>
<dbReference type="SUPFAM" id="SSF52518">
    <property type="entry name" value="Thiamin diphosphate-binding fold (THDP-binding)"/>
    <property type="match status" value="1"/>
</dbReference>
<dbReference type="STRING" id="76114.ebA5401"/>
<dbReference type="NCBIfam" id="NF045766">
    <property type="entry name" value="PhenlGlyoxDHPadI"/>
    <property type="match status" value="1"/>
</dbReference>
<name>Q5P0H3_AROAE</name>
<dbReference type="InterPro" id="IPR017896">
    <property type="entry name" value="4Fe4S_Fe-S-bd"/>
</dbReference>
<sequence length="468" mass="49767">MGRAYSTIAFDPAKCDGCGDCMTACAQAKTGTDDWARSRIQIVGRGNATQDATWDATQDAIKDATEKAFELALCRQCADPKCVTVCPAGALAKDGASGVIGWDASKCVDCLLCTVGCAYGGIALDEVSGHVSKCDTCDGKPACVPVCSKGALTYVTTANIYNEVGDWEDLFAPGLSGCQGCNTELLMRHTLRRVGPDTVLATPPGCVPGMGSVGFNGTTGTKVPVFHPLLTNTAAMLAGVKRQFKRMGRDVTALAIAGDGGASDVGFQSLSGAAERGEQMLFMVVDNEGYMNTGMQRSSCTPYGAWTSTTPIGAGCSAGQPAQGKTQDAKNLPLLMVNHRCAYVATASTAYMEDLYAKLDRAIEASKTGFAYVHVYSPCTTGWRFPSDQNMEVARKAVETNFVMLWEFTPSEGLRFSRSVDDPLPVTDYLKAMGRFRHLSADQIEHIQGKVVENAKFIQRFSEQAHGG</sequence>
<dbReference type="GO" id="GO:0030976">
    <property type="term" value="F:thiamine pyrophosphate binding"/>
    <property type="evidence" value="ECO:0007669"/>
    <property type="project" value="InterPro"/>
</dbReference>
<dbReference type="GO" id="GO:0044281">
    <property type="term" value="P:small molecule metabolic process"/>
    <property type="evidence" value="ECO:0007669"/>
    <property type="project" value="UniProtKB-ARBA"/>
</dbReference>
<gene>
    <name evidence="3" type="primary">padI</name>
    <name evidence="3" type="ORF">ebA5401</name>
</gene>
<dbReference type="InterPro" id="IPR054808">
    <property type="entry name" value="PadI"/>
</dbReference>
<organism evidence="3 4">
    <name type="scientific">Aromatoleum aromaticum (strain DSM 19018 / LMG 30748 / EbN1)</name>
    <name type="common">Azoarcus sp. (strain EbN1)</name>
    <dbReference type="NCBI Taxonomy" id="76114"/>
    <lineage>
        <taxon>Bacteria</taxon>
        <taxon>Pseudomonadati</taxon>
        <taxon>Pseudomonadota</taxon>
        <taxon>Betaproteobacteria</taxon>
        <taxon>Rhodocyclales</taxon>
        <taxon>Rhodocyclaceae</taxon>
        <taxon>Aromatoleum</taxon>
    </lineage>
</organism>
<dbReference type="RefSeq" id="WP_011238868.1">
    <property type="nucleotide sequence ID" value="NC_006513.1"/>
</dbReference>
<dbReference type="HOGENOM" id="CLU_612392_0_0_4"/>
<dbReference type="Pfam" id="PF12837">
    <property type="entry name" value="Fer4_6"/>
    <property type="match status" value="1"/>
</dbReference>
<dbReference type="Proteomes" id="UP000006552">
    <property type="component" value="Chromosome"/>
</dbReference>
<dbReference type="KEGG" id="eba:ebA5401"/>
<dbReference type="Gene3D" id="3.30.70.20">
    <property type="match status" value="2"/>
</dbReference>
<keyword evidence="4" id="KW-1185">Reference proteome</keyword>
<protein>
    <submittedName>
        <fullName evidence="3">Phenylglyoxylate:acceptor oxidoreductase</fullName>
    </submittedName>
</protein>
<reference evidence="3 4" key="1">
    <citation type="journal article" date="2005" name="Arch. Microbiol.">
        <title>The genome sequence of an anaerobic aromatic-degrading denitrifying bacterium, strain EbN1.</title>
        <authorList>
            <person name="Rabus R."/>
            <person name="Kube M."/>
            <person name="Heider J."/>
            <person name="Beck A."/>
            <person name="Heitmann K."/>
            <person name="Widdel F."/>
            <person name="Reinhardt R."/>
        </authorList>
    </citation>
    <scope>NUCLEOTIDE SEQUENCE [LARGE SCALE GENOMIC DNA]</scope>
    <source>
        <strain evidence="3 4">EbN1</strain>
    </source>
</reference>
<evidence type="ECO:0000259" key="2">
    <source>
        <dbReference type="PROSITE" id="PS51379"/>
    </source>
</evidence>
<dbReference type="eggNOG" id="COG0437">
    <property type="taxonomic scope" value="Bacteria"/>
</dbReference>
<evidence type="ECO:0000256" key="1">
    <source>
        <dbReference type="ARBA" id="ARBA00023002"/>
    </source>
</evidence>
<dbReference type="PANTHER" id="PTHR42897">
    <property type="entry name" value="PYRUVATE SYNTHASE SUBUNIT PORB"/>
    <property type="match status" value="1"/>
</dbReference>
<evidence type="ECO:0000313" key="3">
    <source>
        <dbReference type="EMBL" id="CAI09191.1"/>
    </source>
</evidence>
<dbReference type="eggNOG" id="COG1013">
    <property type="taxonomic scope" value="Bacteria"/>
</dbReference>
<proteinExistence type="predicted"/>
<feature type="domain" description="4Fe-4S ferredoxin-type" evidence="2">
    <location>
        <begin position="6"/>
        <end position="34"/>
    </location>
</feature>
<dbReference type="CDD" id="cd10550">
    <property type="entry name" value="DMSOR_beta_like"/>
    <property type="match status" value="1"/>
</dbReference>